<name>A0A372JGK6_9ACTN</name>
<dbReference type="EMBL" id="QURH01000614">
    <property type="protein sequence ID" value="RFU39004.1"/>
    <property type="molecule type" value="Genomic_DNA"/>
</dbReference>
<organism evidence="2 3">
    <name type="scientific">Actinomadura logoneensis</name>
    <dbReference type="NCBI Taxonomy" id="2293572"/>
    <lineage>
        <taxon>Bacteria</taxon>
        <taxon>Bacillati</taxon>
        <taxon>Actinomycetota</taxon>
        <taxon>Actinomycetes</taxon>
        <taxon>Streptosporangiales</taxon>
        <taxon>Thermomonosporaceae</taxon>
        <taxon>Actinomadura</taxon>
    </lineage>
</organism>
<reference evidence="2 3" key="1">
    <citation type="submission" date="2018-08" db="EMBL/GenBank/DDBJ databases">
        <title>Actinomadura jelena sp. nov., a novel Actinomycete isolated from soil in Chad.</title>
        <authorList>
            <person name="Shi L."/>
        </authorList>
    </citation>
    <scope>NUCLEOTIDE SEQUENCE [LARGE SCALE GENOMIC DNA]</scope>
    <source>
        <strain evidence="2 3">NEAU-G17</strain>
    </source>
</reference>
<comment type="caution">
    <text evidence="2">The sequence shown here is derived from an EMBL/GenBank/DDBJ whole genome shotgun (WGS) entry which is preliminary data.</text>
</comment>
<feature type="coiled-coil region" evidence="1">
    <location>
        <begin position="107"/>
        <end position="134"/>
    </location>
</feature>
<evidence type="ECO:0000313" key="3">
    <source>
        <dbReference type="Proteomes" id="UP000261811"/>
    </source>
</evidence>
<evidence type="ECO:0000313" key="2">
    <source>
        <dbReference type="EMBL" id="RFU39004.1"/>
    </source>
</evidence>
<keyword evidence="1" id="KW-0175">Coiled coil</keyword>
<keyword evidence="3" id="KW-1185">Reference proteome</keyword>
<protein>
    <submittedName>
        <fullName evidence="2">RNA-binding protein</fullName>
    </submittedName>
</protein>
<dbReference type="AlphaFoldDB" id="A0A372JGK6"/>
<accession>A0A372JGK6</accession>
<sequence length="149" mass="16282">METAAELLGALPLDEVPVPLRRFARFERRKRAKLAGQHIAALLERDDAFRARVGEAGREAHPELAAAVTEGHVPPAADPVVVAVLGYLLRPDGWPDLVENARAELERSASLSEGERAERRIAELRAELTAARAGRGAELERVRGELREA</sequence>
<feature type="non-terminal residue" evidence="2">
    <location>
        <position position="149"/>
    </location>
</feature>
<evidence type="ECO:0000256" key="1">
    <source>
        <dbReference type="SAM" id="Coils"/>
    </source>
</evidence>
<dbReference type="Proteomes" id="UP000261811">
    <property type="component" value="Unassembled WGS sequence"/>
</dbReference>
<proteinExistence type="predicted"/>
<gene>
    <name evidence="2" type="ORF">DZF91_24690</name>
</gene>